<dbReference type="PRINTS" id="PR00385">
    <property type="entry name" value="P450"/>
</dbReference>
<feature type="chain" id="PRO_5013868748" description="Cytochrome P450" evidence="10">
    <location>
        <begin position="28"/>
        <end position="503"/>
    </location>
</feature>
<dbReference type="PRINTS" id="PR00463">
    <property type="entry name" value="EP450I"/>
</dbReference>
<name>A0A2G5C6L4_AQUCA</name>
<dbReference type="InterPro" id="IPR002401">
    <property type="entry name" value="Cyt_P450_E_grp-I"/>
</dbReference>
<dbReference type="SUPFAM" id="SSF48264">
    <property type="entry name" value="Cytochrome P450"/>
    <property type="match status" value="1"/>
</dbReference>
<dbReference type="PANTHER" id="PTHR47955:SF8">
    <property type="entry name" value="CYTOCHROME P450 71D11-LIKE"/>
    <property type="match status" value="1"/>
</dbReference>
<gene>
    <name evidence="11" type="ORF">AQUCO_08500010v1</name>
</gene>
<dbReference type="FunFam" id="1.10.630.10:FF:000008">
    <property type="entry name" value="Cytochrome P450 71D8"/>
    <property type="match status" value="1"/>
</dbReference>
<protein>
    <recommendedName>
        <fullName evidence="13">Cytochrome P450</fullName>
    </recommendedName>
</protein>
<evidence type="ECO:0000313" key="12">
    <source>
        <dbReference type="Proteomes" id="UP000230069"/>
    </source>
</evidence>
<dbReference type="InterPro" id="IPR017972">
    <property type="entry name" value="Cyt_P450_CS"/>
</dbReference>
<dbReference type="Proteomes" id="UP000230069">
    <property type="component" value="Unassembled WGS sequence"/>
</dbReference>
<dbReference type="OrthoDB" id="1470350at2759"/>
<evidence type="ECO:0000256" key="1">
    <source>
        <dbReference type="ARBA" id="ARBA00001971"/>
    </source>
</evidence>
<dbReference type="CDD" id="cd11072">
    <property type="entry name" value="CYP71-like"/>
    <property type="match status" value="1"/>
</dbReference>
<evidence type="ECO:0000256" key="4">
    <source>
        <dbReference type="ARBA" id="ARBA00022723"/>
    </source>
</evidence>
<evidence type="ECO:0000256" key="8">
    <source>
        <dbReference type="PIRSR" id="PIRSR602401-1"/>
    </source>
</evidence>
<dbReference type="EMBL" id="KZ305102">
    <property type="protein sequence ID" value="PIA26919.1"/>
    <property type="molecule type" value="Genomic_DNA"/>
</dbReference>
<dbReference type="GO" id="GO:0020037">
    <property type="term" value="F:heme binding"/>
    <property type="evidence" value="ECO:0007669"/>
    <property type="project" value="InterPro"/>
</dbReference>
<keyword evidence="12" id="KW-1185">Reference proteome</keyword>
<evidence type="ECO:0000256" key="2">
    <source>
        <dbReference type="ARBA" id="ARBA00010617"/>
    </source>
</evidence>
<dbReference type="InParanoid" id="A0A2G5C6L4"/>
<evidence type="ECO:0000256" key="5">
    <source>
        <dbReference type="ARBA" id="ARBA00023002"/>
    </source>
</evidence>
<dbReference type="PROSITE" id="PS00086">
    <property type="entry name" value="CYTOCHROME_P450"/>
    <property type="match status" value="1"/>
</dbReference>
<evidence type="ECO:0000256" key="9">
    <source>
        <dbReference type="RuleBase" id="RU000461"/>
    </source>
</evidence>
<evidence type="ECO:0000256" key="6">
    <source>
        <dbReference type="ARBA" id="ARBA00023004"/>
    </source>
</evidence>
<dbReference type="GO" id="GO:0044550">
    <property type="term" value="P:secondary metabolite biosynthetic process"/>
    <property type="evidence" value="ECO:0007669"/>
    <property type="project" value="UniProtKB-ARBA"/>
</dbReference>
<reference evidence="11 12" key="1">
    <citation type="submission" date="2017-09" db="EMBL/GenBank/DDBJ databases">
        <title>WGS assembly of Aquilegia coerulea Goldsmith.</title>
        <authorList>
            <person name="Hodges S."/>
            <person name="Kramer E."/>
            <person name="Nordborg M."/>
            <person name="Tomkins J."/>
            <person name="Borevitz J."/>
            <person name="Derieg N."/>
            <person name="Yan J."/>
            <person name="Mihaltcheva S."/>
            <person name="Hayes R.D."/>
            <person name="Rokhsar D."/>
        </authorList>
    </citation>
    <scope>NUCLEOTIDE SEQUENCE [LARGE SCALE GENOMIC DNA]</scope>
    <source>
        <strain evidence="12">cv. Goldsmith</strain>
    </source>
</reference>
<dbReference type="Gene3D" id="1.10.630.10">
    <property type="entry name" value="Cytochrome P450"/>
    <property type="match status" value="1"/>
</dbReference>
<dbReference type="PANTHER" id="PTHR47955">
    <property type="entry name" value="CYTOCHROME P450 FAMILY 71 PROTEIN"/>
    <property type="match status" value="1"/>
</dbReference>
<keyword evidence="5 9" id="KW-0560">Oxidoreductase</keyword>
<evidence type="ECO:0008006" key="13">
    <source>
        <dbReference type="Google" id="ProtNLM"/>
    </source>
</evidence>
<sequence>MDLQLMSYFSLFFAFLLLLYMSVKVKRGPETRNQNSKLPPGPWKLPFIGHLHHLLGLPHHSLRDLAKKHGPLMLLQLGEVRMLVVSSPRVAKELMKTHDAAFADRPTLLAAEIFSYNYKGIIFSPYGQYWRQLRKICIQELSSAKKVQSWWPVKEEEVSNLIGKISSLTGSPVDLSEILISLTNDIISREAFGKKCKDKDVFVSLMQEVLRLAGGFDFADLFPSLKFLHGIGGTKLKFLKTHRKVDKILEDIITEHRENRKRIETEKVGYEEDLVDVLLRLQEDDDLAIPIEDTNLKAVILDIFVAGSESSSSTIVWALSEMMRNPRIMEKVQMEVRQILYSKEKVDQSDLNELKYLRSVIKETLRLHPPNVLIPPRTNRERCEIDGYEIPEQTKVIVNAWAIGRDPEFWSNAESFEPERFEDLSIDYRGANFEYIPFGAGRRICPGISLGVANIELALAQLLYHFNWKLPNGVKPAELDMTEVFGAKIWRKSHLILIPTLHV</sequence>
<dbReference type="InterPro" id="IPR001128">
    <property type="entry name" value="Cyt_P450"/>
</dbReference>
<keyword evidence="7 9" id="KW-0503">Monooxygenase</keyword>
<feature type="binding site" description="axial binding residue" evidence="8">
    <location>
        <position position="445"/>
    </location>
    <ligand>
        <name>heme</name>
        <dbReference type="ChEBI" id="CHEBI:30413"/>
    </ligand>
    <ligandPart>
        <name>Fe</name>
        <dbReference type="ChEBI" id="CHEBI:18248"/>
    </ligandPart>
</feature>
<evidence type="ECO:0000313" key="11">
    <source>
        <dbReference type="EMBL" id="PIA26919.1"/>
    </source>
</evidence>
<accession>A0A2G5C6L4</accession>
<dbReference type="InterPro" id="IPR036396">
    <property type="entry name" value="Cyt_P450_sf"/>
</dbReference>
<dbReference type="GO" id="GO:0004497">
    <property type="term" value="F:monooxygenase activity"/>
    <property type="evidence" value="ECO:0007669"/>
    <property type="project" value="UniProtKB-KW"/>
</dbReference>
<dbReference type="Pfam" id="PF00067">
    <property type="entry name" value="p450"/>
    <property type="match status" value="1"/>
</dbReference>
<keyword evidence="6 8" id="KW-0408">Iron</keyword>
<evidence type="ECO:0000256" key="10">
    <source>
        <dbReference type="SAM" id="SignalP"/>
    </source>
</evidence>
<dbReference type="STRING" id="218851.A0A2G5C6L4"/>
<comment type="similarity">
    <text evidence="2 9">Belongs to the cytochrome P450 family.</text>
</comment>
<feature type="signal peptide" evidence="10">
    <location>
        <begin position="1"/>
        <end position="27"/>
    </location>
</feature>
<comment type="cofactor">
    <cofactor evidence="1 8">
        <name>heme</name>
        <dbReference type="ChEBI" id="CHEBI:30413"/>
    </cofactor>
</comment>
<evidence type="ECO:0000256" key="3">
    <source>
        <dbReference type="ARBA" id="ARBA00022617"/>
    </source>
</evidence>
<dbReference type="AlphaFoldDB" id="A0A2G5C6L4"/>
<proteinExistence type="inferred from homology"/>
<keyword evidence="10" id="KW-0732">Signal</keyword>
<dbReference type="GO" id="GO:0016705">
    <property type="term" value="F:oxidoreductase activity, acting on paired donors, with incorporation or reduction of molecular oxygen"/>
    <property type="evidence" value="ECO:0007669"/>
    <property type="project" value="InterPro"/>
</dbReference>
<keyword evidence="3 8" id="KW-0349">Heme</keyword>
<dbReference type="GO" id="GO:0005506">
    <property type="term" value="F:iron ion binding"/>
    <property type="evidence" value="ECO:0007669"/>
    <property type="project" value="InterPro"/>
</dbReference>
<keyword evidence="4 8" id="KW-0479">Metal-binding</keyword>
<organism evidence="11 12">
    <name type="scientific">Aquilegia coerulea</name>
    <name type="common">Rocky mountain columbine</name>
    <dbReference type="NCBI Taxonomy" id="218851"/>
    <lineage>
        <taxon>Eukaryota</taxon>
        <taxon>Viridiplantae</taxon>
        <taxon>Streptophyta</taxon>
        <taxon>Embryophyta</taxon>
        <taxon>Tracheophyta</taxon>
        <taxon>Spermatophyta</taxon>
        <taxon>Magnoliopsida</taxon>
        <taxon>Ranunculales</taxon>
        <taxon>Ranunculaceae</taxon>
        <taxon>Thalictroideae</taxon>
        <taxon>Aquilegia</taxon>
    </lineage>
</organism>
<evidence type="ECO:0000256" key="7">
    <source>
        <dbReference type="ARBA" id="ARBA00023033"/>
    </source>
</evidence>